<dbReference type="Proteomes" id="UP000604046">
    <property type="component" value="Unassembled WGS sequence"/>
</dbReference>
<dbReference type="Gene3D" id="3.40.50.300">
    <property type="entry name" value="P-loop containing nucleotide triphosphate hydrolases"/>
    <property type="match status" value="1"/>
</dbReference>
<dbReference type="PRINTS" id="PR00315">
    <property type="entry name" value="ELONGATNFCT"/>
</dbReference>
<dbReference type="PROSITE" id="PS51722">
    <property type="entry name" value="G_TR_2"/>
    <property type="match status" value="1"/>
</dbReference>
<keyword evidence="4" id="KW-1185">Reference proteome</keyword>
<dbReference type="PANTHER" id="PTHR43512">
    <property type="entry name" value="TRANSLATION FACTOR GUF1-RELATED"/>
    <property type="match status" value="1"/>
</dbReference>
<dbReference type="GO" id="GO:0005739">
    <property type="term" value="C:mitochondrion"/>
    <property type="evidence" value="ECO:0007669"/>
    <property type="project" value="TreeGrafter"/>
</dbReference>
<gene>
    <name evidence="3" type="ORF">SNAT2548_LOCUS1365</name>
</gene>
<feature type="domain" description="Tr-type G" evidence="2">
    <location>
        <begin position="62"/>
        <end position="172"/>
    </location>
</feature>
<dbReference type="GO" id="GO:0005525">
    <property type="term" value="F:GTP binding"/>
    <property type="evidence" value="ECO:0007669"/>
    <property type="project" value="InterPro"/>
</dbReference>
<organism evidence="3 4">
    <name type="scientific">Symbiodinium natans</name>
    <dbReference type="NCBI Taxonomy" id="878477"/>
    <lineage>
        <taxon>Eukaryota</taxon>
        <taxon>Sar</taxon>
        <taxon>Alveolata</taxon>
        <taxon>Dinophyceae</taxon>
        <taxon>Suessiales</taxon>
        <taxon>Symbiodiniaceae</taxon>
        <taxon>Symbiodinium</taxon>
    </lineage>
</organism>
<accession>A0A812HCG4</accession>
<dbReference type="Pfam" id="PF00009">
    <property type="entry name" value="GTP_EFTU"/>
    <property type="match status" value="1"/>
</dbReference>
<evidence type="ECO:0000313" key="4">
    <source>
        <dbReference type="Proteomes" id="UP000604046"/>
    </source>
</evidence>
<evidence type="ECO:0000256" key="1">
    <source>
        <dbReference type="ARBA" id="ARBA00023136"/>
    </source>
</evidence>
<dbReference type="PANTHER" id="PTHR43512:SF7">
    <property type="entry name" value="TRANSLATION FACTOR GUF1, MITOCHONDRIAL"/>
    <property type="match status" value="1"/>
</dbReference>
<name>A0A812HCG4_9DINO</name>
<dbReference type="InterPro" id="IPR000795">
    <property type="entry name" value="T_Tr_GTP-bd_dom"/>
</dbReference>
<dbReference type="AlphaFoldDB" id="A0A812HCG4"/>
<dbReference type="InterPro" id="IPR005225">
    <property type="entry name" value="Small_GTP-bd"/>
</dbReference>
<evidence type="ECO:0000259" key="2">
    <source>
        <dbReference type="PROSITE" id="PS51722"/>
    </source>
</evidence>
<dbReference type="GO" id="GO:0003924">
    <property type="term" value="F:GTPase activity"/>
    <property type="evidence" value="ECO:0007669"/>
    <property type="project" value="InterPro"/>
</dbReference>
<dbReference type="InterPro" id="IPR006297">
    <property type="entry name" value="EF-4"/>
</dbReference>
<dbReference type="SUPFAM" id="SSF52540">
    <property type="entry name" value="P-loop containing nucleoside triphosphate hydrolases"/>
    <property type="match status" value="1"/>
</dbReference>
<dbReference type="NCBIfam" id="TIGR00231">
    <property type="entry name" value="small_GTP"/>
    <property type="match status" value="1"/>
</dbReference>
<sequence>MSASAALARELRLASRSIVQTRSLPFQVNVVPSLRTLRALATGSSSGSKAKTLAEAAAVPPERNRNFSIIAHVDHGKSTLCDRLLQSCGVIPANAPDQFLDGLEVERERGITVKAQTCSMLVRSEKDGQQYLLNLIDTPGHVDFSYEVSRSLHACQGAVLLCDAVQGSQLGQPANSEERLTSQLTGSGLSIVISDALHWPWHACNVFVGRVTSAIALPRCVGNNDVLSTCVGTMLSPMVARSGQPANRLLGGLRETRMLLASFRRPKPCLCRPFPAQCCRTAAAVVLAVVPHTFTFDAHAAELWKWVSHVDLSTSLTTGFDYVPPSLAA</sequence>
<evidence type="ECO:0000313" key="3">
    <source>
        <dbReference type="EMBL" id="CAE6945247.1"/>
    </source>
</evidence>
<comment type="caution">
    <text evidence="3">The sequence shown here is derived from an EMBL/GenBank/DDBJ whole genome shotgun (WGS) entry which is preliminary data.</text>
</comment>
<dbReference type="GO" id="GO:0097177">
    <property type="term" value="F:mitochondrial ribosome binding"/>
    <property type="evidence" value="ECO:0007669"/>
    <property type="project" value="TreeGrafter"/>
</dbReference>
<proteinExistence type="predicted"/>
<keyword evidence="1" id="KW-0472">Membrane</keyword>
<dbReference type="GO" id="GO:0045727">
    <property type="term" value="P:positive regulation of translation"/>
    <property type="evidence" value="ECO:0007669"/>
    <property type="project" value="TreeGrafter"/>
</dbReference>
<reference evidence="3" key="1">
    <citation type="submission" date="2021-02" db="EMBL/GenBank/DDBJ databases">
        <authorList>
            <person name="Dougan E. K."/>
            <person name="Rhodes N."/>
            <person name="Thang M."/>
            <person name="Chan C."/>
        </authorList>
    </citation>
    <scope>NUCLEOTIDE SEQUENCE</scope>
</reference>
<dbReference type="OrthoDB" id="364892at2759"/>
<dbReference type="EMBL" id="CAJNDS010000075">
    <property type="protein sequence ID" value="CAE6945247.1"/>
    <property type="molecule type" value="Genomic_DNA"/>
</dbReference>
<protein>
    <recommendedName>
        <fullName evidence="2">Tr-type G domain-containing protein</fullName>
    </recommendedName>
</protein>
<dbReference type="InterPro" id="IPR027417">
    <property type="entry name" value="P-loop_NTPase"/>
</dbReference>